<feature type="transmembrane region" description="Helical" evidence="8">
    <location>
        <begin position="190"/>
        <end position="208"/>
    </location>
</feature>
<reference evidence="10" key="1">
    <citation type="submission" date="2017-01" db="EMBL/GenBank/DDBJ databases">
        <authorList>
            <person name="Varghese N."/>
            <person name="Submissions S."/>
        </authorList>
    </citation>
    <scope>NUCLEOTIDE SEQUENCE [LARGE SCALE GENOMIC DNA]</scope>
    <source>
        <strain evidence="10">DSM 16176</strain>
    </source>
</reference>
<feature type="transmembrane region" description="Helical" evidence="8">
    <location>
        <begin position="6"/>
        <end position="25"/>
    </location>
</feature>
<feature type="transmembrane region" description="Helical" evidence="8">
    <location>
        <begin position="158"/>
        <end position="178"/>
    </location>
</feature>
<dbReference type="GO" id="GO:0055085">
    <property type="term" value="P:transmembrane transport"/>
    <property type="evidence" value="ECO:0007669"/>
    <property type="project" value="InterPro"/>
</dbReference>
<proteinExistence type="inferred from homology"/>
<gene>
    <name evidence="9" type="ORF">SAMN05421799_1071</name>
</gene>
<evidence type="ECO:0000256" key="4">
    <source>
        <dbReference type="ARBA" id="ARBA00022475"/>
    </source>
</evidence>
<evidence type="ECO:0000256" key="3">
    <source>
        <dbReference type="ARBA" id="ARBA00022448"/>
    </source>
</evidence>
<keyword evidence="6 8" id="KW-1133">Transmembrane helix</keyword>
<accession>A0A1N7N1X7</accession>
<evidence type="ECO:0000256" key="7">
    <source>
        <dbReference type="ARBA" id="ARBA00023136"/>
    </source>
</evidence>
<evidence type="ECO:0000256" key="6">
    <source>
        <dbReference type="ARBA" id="ARBA00022989"/>
    </source>
</evidence>
<name>A0A1N7N1X7_9BACL</name>
<keyword evidence="7 8" id="KW-0472">Membrane</keyword>
<keyword evidence="4" id="KW-1003">Cell membrane</keyword>
<feature type="transmembrane region" description="Helical" evidence="8">
    <location>
        <begin position="96"/>
        <end position="119"/>
    </location>
</feature>
<feature type="transmembrane region" description="Helical" evidence="8">
    <location>
        <begin position="247"/>
        <end position="268"/>
    </location>
</feature>
<dbReference type="GO" id="GO:0005886">
    <property type="term" value="C:plasma membrane"/>
    <property type="evidence" value="ECO:0007669"/>
    <property type="project" value="UniProtKB-SubCell"/>
</dbReference>
<dbReference type="Proteomes" id="UP000186156">
    <property type="component" value="Unassembled WGS sequence"/>
</dbReference>
<feature type="transmembrane region" description="Helical" evidence="8">
    <location>
        <begin position="37"/>
        <end position="55"/>
    </location>
</feature>
<comment type="similarity">
    <text evidence="2">Belongs to the auxin efflux carrier (TC 2.A.69) family.</text>
</comment>
<protein>
    <recommendedName>
        <fullName evidence="11">Transporter</fullName>
    </recommendedName>
</protein>
<dbReference type="RefSeq" id="WP_234969701.1">
    <property type="nucleotide sequence ID" value="NZ_FTOO01000007.1"/>
</dbReference>
<evidence type="ECO:0000313" key="9">
    <source>
        <dbReference type="EMBL" id="SIS92344.1"/>
    </source>
</evidence>
<evidence type="ECO:0000313" key="10">
    <source>
        <dbReference type="Proteomes" id="UP000186156"/>
    </source>
</evidence>
<evidence type="ECO:0008006" key="11">
    <source>
        <dbReference type="Google" id="ProtNLM"/>
    </source>
</evidence>
<dbReference type="Gene3D" id="1.20.1530.20">
    <property type="match status" value="2"/>
</dbReference>
<organism evidence="9 10">
    <name type="scientific">Alicyclobacillus vulcanalis</name>
    <dbReference type="NCBI Taxonomy" id="252246"/>
    <lineage>
        <taxon>Bacteria</taxon>
        <taxon>Bacillati</taxon>
        <taxon>Bacillota</taxon>
        <taxon>Bacilli</taxon>
        <taxon>Bacillales</taxon>
        <taxon>Alicyclobacillaceae</taxon>
        <taxon>Alicyclobacillus</taxon>
    </lineage>
</organism>
<dbReference type="AlphaFoldDB" id="A0A1N7N1X7"/>
<keyword evidence="5 8" id="KW-0812">Transmembrane</keyword>
<evidence type="ECO:0000256" key="8">
    <source>
        <dbReference type="SAM" id="Phobius"/>
    </source>
</evidence>
<evidence type="ECO:0000256" key="5">
    <source>
        <dbReference type="ARBA" id="ARBA00022692"/>
    </source>
</evidence>
<evidence type="ECO:0000256" key="2">
    <source>
        <dbReference type="ARBA" id="ARBA00010145"/>
    </source>
</evidence>
<dbReference type="STRING" id="252246.SAMN05421799_1071"/>
<comment type="subcellular location">
    <subcellularLocation>
        <location evidence="1">Cell membrane</location>
        <topology evidence="1">Multi-pass membrane protein</topology>
    </subcellularLocation>
</comment>
<feature type="transmembrane region" description="Helical" evidence="8">
    <location>
        <begin position="125"/>
        <end position="146"/>
    </location>
</feature>
<dbReference type="InterPro" id="IPR038770">
    <property type="entry name" value="Na+/solute_symporter_sf"/>
</dbReference>
<dbReference type="Pfam" id="PF03547">
    <property type="entry name" value="Mem_trans"/>
    <property type="match status" value="2"/>
</dbReference>
<evidence type="ECO:0000256" key="1">
    <source>
        <dbReference type="ARBA" id="ARBA00004651"/>
    </source>
</evidence>
<sequence>MAFLELLWNVSVPILVTCLAGALFARYQKVDTSSLAAVALYLLAPALILSALPTANLHGSHALQIVLFTASITAFCWLSALAAGRIFRLDRASSRSLMLTTIFSNSKNYGLPVLLLAYGTQGFSLGTLYVILQIILVNTLGVSIAAGGRDRQGGWRTLFRTPLLYASALGLVLCAFHQPLPGGLATAAKLLGDAYAAVVLLVLGIQLGRTQWTAARRKDVWIGVALRVVVTPIASKLLLWALGIHGLLASVLFVEASMPAAVNTVALASRFHTAEEQTSMVVTITTALSFVYLPLIIAMGAR</sequence>
<feature type="transmembrane region" description="Helical" evidence="8">
    <location>
        <begin position="280"/>
        <end position="301"/>
    </location>
</feature>
<dbReference type="PANTHER" id="PTHR36838">
    <property type="entry name" value="AUXIN EFFLUX CARRIER FAMILY PROTEIN"/>
    <property type="match status" value="1"/>
</dbReference>
<feature type="transmembrane region" description="Helical" evidence="8">
    <location>
        <begin position="61"/>
        <end position="84"/>
    </location>
</feature>
<keyword evidence="10" id="KW-1185">Reference proteome</keyword>
<dbReference type="EMBL" id="FTOO01000007">
    <property type="protein sequence ID" value="SIS92344.1"/>
    <property type="molecule type" value="Genomic_DNA"/>
</dbReference>
<keyword evidence="3" id="KW-0813">Transport</keyword>
<dbReference type="InterPro" id="IPR004776">
    <property type="entry name" value="Mem_transp_PIN-like"/>
</dbReference>
<dbReference type="PANTHER" id="PTHR36838:SF1">
    <property type="entry name" value="SLR1864 PROTEIN"/>
    <property type="match status" value="1"/>
</dbReference>